<comment type="caution">
    <text evidence="2">The sequence shown here is derived from an EMBL/GenBank/DDBJ whole genome shotgun (WGS) entry which is preliminary data.</text>
</comment>
<evidence type="ECO:0000313" key="2">
    <source>
        <dbReference type="EMBL" id="OSO92250.1"/>
    </source>
</evidence>
<dbReference type="Pfam" id="PF00535">
    <property type="entry name" value="Glycos_transf_2"/>
    <property type="match status" value="1"/>
</dbReference>
<dbReference type="GO" id="GO:0016758">
    <property type="term" value="F:hexosyltransferase activity"/>
    <property type="evidence" value="ECO:0007669"/>
    <property type="project" value="UniProtKB-ARBA"/>
</dbReference>
<protein>
    <submittedName>
        <fullName evidence="2">Glycosyl transferase</fullName>
    </submittedName>
</protein>
<dbReference type="Gene3D" id="3.90.550.10">
    <property type="entry name" value="Spore Coat Polysaccharide Biosynthesis Protein SpsA, Chain A"/>
    <property type="match status" value="1"/>
</dbReference>
<dbReference type="InterPro" id="IPR001173">
    <property type="entry name" value="Glyco_trans_2-like"/>
</dbReference>
<evidence type="ECO:0000313" key="3">
    <source>
        <dbReference type="Proteomes" id="UP000192997"/>
    </source>
</evidence>
<dbReference type="RefSeq" id="WP_085727767.1">
    <property type="nucleotide sequence ID" value="NZ_NBYN01000032.1"/>
</dbReference>
<dbReference type="CDD" id="cd00761">
    <property type="entry name" value="Glyco_tranf_GTA_type"/>
    <property type="match status" value="1"/>
</dbReference>
<gene>
    <name evidence="2" type="ORF">B7O87_06720</name>
</gene>
<dbReference type="AlphaFoldDB" id="A0A1X4G8H4"/>
<reference evidence="3" key="1">
    <citation type="submission" date="2017-04" db="EMBL/GenBank/DDBJ databases">
        <authorList>
            <person name="Abreu V.A."/>
            <person name="Popin R.V."/>
            <person name="Rigonato J."/>
            <person name="Andreote A.P."/>
            <person name="Schaker P.C."/>
            <person name="Hoff-Risseti C."/>
            <person name="Alvarenga D.O."/>
            <person name="Varani A.M."/>
            <person name="Fiore M.F."/>
        </authorList>
    </citation>
    <scope>NUCLEOTIDE SEQUENCE [LARGE SCALE GENOMIC DNA]</scope>
    <source>
        <strain evidence="3">CENA303</strain>
    </source>
</reference>
<dbReference type="PANTHER" id="PTHR22916">
    <property type="entry name" value="GLYCOSYLTRANSFERASE"/>
    <property type="match status" value="1"/>
</dbReference>
<evidence type="ECO:0000259" key="1">
    <source>
        <dbReference type="Pfam" id="PF00535"/>
    </source>
</evidence>
<dbReference type="InterPro" id="IPR029044">
    <property type="entry name" value="Nucleotide-diphossugar_trans"/>
</dbReference>
<feature type="domain" description="Glycosyltransferase 2-like" evidence="1">
    <location>
        <begin position="13"/>
        <end position="132"/>
    </location>
</feature>
<sequence length="220" mass="25615">MSPIKFDLKPEISIILCTFNRAKYLVNCVESVINQTHHNWELLVVDDGSEDETFTIINEYLLKYGNIRYLKHQNRKSPYAKNVGIQACFGKYITFIDSDDTYLPNHLTTRLKYMESNPEVDLIAGGFVCDEDIFVADFFQPGKIINLRDCILGPTFFGKRKVFFDLQGFNNLSYGEDTDFWDRAEKLVRTHKLSQPETYIYTRAEVSITKEFTNNMLRSI</sequence>
<keyword evidence="2" id="KW-0808">Transferase</keyword>
<dbReference type="PANTHER" id="PTHR22916:SF3">
    <property type="entry name" value="UDP-GLCNAC:BETAGAL BETA-1,3-N-ACETYLGLUCOSAMINYLTRANSFERASE-LIKE PROTEIN 1"/>
    <property type="match status" value="1"/>
</dbReference>
<dbReference type="SUPFAM" id="SSF53448">
    <property type="entry name" value="Nucleotide-diphospho-sugar transferases"/>
    <property type="match status" value="1"/>
</dbReference>
<accession>A0A1X4G8H4</accession>
<organism evidence="2 3">
    <name type="scientific">Cylindrospermopsis raciborskii CENA303</name>
    <dbReference type="NCBI Taxonomy" id="1170769"/>
    <lineage>
        <taxon>Bacteria</taxon>
        <taxon>Bacillati</taxon>
        <taxon>Cyanobacteriota</taxon>
        <taxon>Cyanophyceae</taxon>
        <taxon>Nostocales</taxon>
        <taxon>Aphanizomenonaceae</taxon>
        <taxon>Cylindrospermopsis</taxon>
    </lineage>
</organism>
<dbReference type="Proteomes" id="UP000192997">
    <property type="component" value="Unassembled WGS sequence"/>
</dbReference>
<proteinExistence type="predicted"/>
<dbReference type="EMBL" id="NBYN01000032">
    <property type="protein sequence ID" value="OSO92250.1"/>
    <property type="molecule type" value="Genomic_DNA"/>
</dbReference>
<name>A0A1X4G8H4_9CYAN</name>